<evidence type="ECO:0000313" key="2">
    <source>
        <dbReference type="EMBL" id="QSO48526.1"/>
    </source>
</evidence>
<dbReference type="EMBL" id="CP071182">
    <property type="protein sequence ID" value="QSO48526.1"/>
    <property type="molecule type" value="Genomic_DNA"/>
</dbReference>
<sequence length="72" mass="8288">MLLWIVILVAVIYLVISLVNRAGHRPYGAKWDRDHQGPKAPSTNAEEILKERYARGEIDTETFLAMKKHLKD</sequence>
<proteinExistence type="predicted"/>
<dbReference type="Pfam" id="PF09851">
    <property type="entry name" value="SHOCT"/>
    <property type="match status" value="1"/>
</dbReference>
<evidence type="ECO:0000259" key="1">
    <source>
        <dbReference type="Pfam" id="PF09851"/>
    </source>
</evidence>
<dbReference type="AlphaFoldDB" id="A0A9X7Z8R5"/>
<evidence type="ECO:0000313" key="3">
    <source>
        <dbReference type="Proteomes" id="UP000663505"/>
    </source>
</evidence>
<name>A0A9X7Z8R5_9BACL</name>
<dbReference type="InterPro" id="IPR018649">
    <property type="entry name" value="SHOCT"/>
</dbReference>
<protein>
    <submittedName>
        <fullName evidence="2">SHOCT domain-containing protein</fullName>
    </submittedName>
</protein>
<organism evidence="2 3">
    <name type="scientific">Alicyclobacillus mengziensis</name>
    <dbReference type="NCBI Taxonomy" id="2931921"/>
    <lineage>
        <taxon>Bacteria</taxon>
        <taxon>Bacillati</taxon>
        <taxon>Bacillota</taxon>
        <taxon>Bacilli</taxon>
        <taxon>Bacillales</taxon>
        <taxon>Alicyclobacillaceae</taxon>
        <taxon>Alicyclobacillus</taxon>
    </lineage>
</organism>
<reference evidence="2 3" key="1">
    <citation type="submission" date="2021-02" db="EMBL/GenBank/DDBJ databases">
        <title>Alicyclobacillus curvatus sp. nov. and Alicyclobacillus mengziensis sp. nov., two acidophilic bacteria isolated from acid mine drainage.</title>
        <authorList>
            <person name="Huang Y."/>
        </authorList>
    </citation>
    <scope>NUCLEOTIDE SEQUENCE [LARGE SCALE GENOMIC DNA]</scope>
    <source>
        <strain evidence="2 3">S30H14</strain>
    </source>
</reference>
<accession>A0A9X7Z8R5</accession>
<gene>
    <name evidence="2" type="ORF">JZ786_05940</name>
</gene>
<dbReference type="Proteomes" id="UP000663505">
    <property type="component" value="Chromosome"/>
</dbReference>
<keyword evidence="3" id="KW-1185">Reference proteome</keyword>
<dbReference type="KEGG" id="afx:JZ786_05940"/>
<feature type="domain" description="SHOCT" evidence="1">
    <location>
        <begin position="45"/>
        <end position="70"/>
    </location>
</feature>
<dbReference type="RefSeq" id="WP_206657861.1">
    <property type="nucleotide sequence ID" value="NZ_CP071182.1"/>
</dbReference>